<evidence type="ECO:0000313" key="3">
    <source>
        <dbReference type="Proteomes" id="UP001642484"/>
    </source>
</evidence>
<accession>A0ABP0NQ79</accession>
<keyword evidence="3" id="KW-1185">Reference proteome</keyword>
<name>A0ABP0NQ79_9DINO</name>
<gene>
    <name evidence="2" type="ORF">CCMP2556_LOCUS32384</name>
</gene>
<proteinExistence type="predicted"/>
<comment type="caution">
    <text evidence="2">The sequence shown here is derived from an EMBL/GenBank/DDBJ whole genome shotgun (WGS) entry which is preliminary data.</text>
</comment>
<protein>
    <recommendedName>
        <fullName evidence="1">Domain of unknown function at the cortex 1 domain-containing protein</fullName>
    </recommendedName>
</protein>
<organism evidence="2 3">
    <name type="scientific">Durusdinium trenchii</name>
    <dbReference type="NCBI Taxonomy" id="1381693"/>
    <lineage>
        <taxon>Eukaryota</taxon>
        <taxon>Sar</taxon>
        <taxon>Alveolata</taxon>
        <taxon>Dinophyceae</taxon>
        <taxon>Suessiales</taxon>
        <taxon>Symbiodiniaceae</taxon>
        <taxon>Durusdinium</taxon>
    </lineage>
</organism>
<evidence type="ECO:0000259" key="1">
    <source>
        <dbReference type="Pfam" id="PF08588"/>
    </source>
</evidence>
<dbReference type="InterPro" id="IPR013897">
    <property type="entry name" value="Duc1"/>
</dbReference>
<dbReference type="Pfam" id="PF08588">
    <property type="entry name" value="Duc1"/>
    <property type="match status" value="1"/>
</dbReference>
<feature type="domain" description="Domain of unknown function at the cortex 1" evidence="1">
    <location>
        <begin position="60"/>
        <end position="215"/>
    </location>
</feature>
<dbReference type="EMBL" id="CAXAMN010022051">
    <property type="protein sequence ID" value="CAK9065952.1"/>
    <property type="molecule type" value="Genomic_DNA"/>
</dbReference>
<evidence type="ECO:0000313" key="2">
    <source>
        <dbReference type="EMBL" id="CAK9065952.1"/>
    </source>
</evidence>
<sequence>MDRVHRVDRCSAACGHLRKLEIALDPPVGLHWSNPEAGALARARGRSSEREDRDSARTATLTERIQFVCKKPLPCKDLYFGVELEEHSRAQRERNDYVHLPAAAKRVVQLSVAAIRQAVGGVYNTQGDDPAKAIPGEESEKPTIVLPLWAFDQFIITQPGEEVPDMTSPDFPEYGSRRKGRIAEYIREMDDLAANLGPGPTYTLGFWGNSRFLDVPLGQVMGTAFRPVGQLEGTPIKAKACMATRGAWSHDHYQDDLRDETVDGHDGSVSQQRFTLGGDVDWWISLNPLEIALLCSMTLHAGTVASACFGPKDELAPRLQEAKSNRADPERRTCSGPIRGRCSAPSNRSATDVPTPAFAHWLRVMCPGQEVLFKEPAGKEATAEVARYSAGDAFRLRAPHRSAARVRRPLLPHVPRPTDLGSLALHPAFLINA</sequence>
<reference evidence="2 3" key="1">
    <citation type="submission" date="2024-02" db="EMBL/GenBank/DDBJ databases">
        <authorList>
            <person name="Chen Y."/>
            <person name="Shah S."/>
            <person name="Dougan E. K."/>
            <person name="Thang M."/>
            <person name="Chan C."/>
        </authorList>
    </citation>
    <scope>NUCLEOTIDE SEQUENCE [LARGE SCALE GENOMIC DNA]</scope>
</reference>
<dbReference type="Proteomes" id="UP001642484">
    <property type="component" value="Unassembled WGS sequence"/>
</dbReference>